<gene>
    <name evidence="1" type="ORF">SAMN02745244_01659</name>
</gene>
<dbReference type="EMBL" id="FQZG01000025">
    <property type="protein sequence ID" value="SHJ07004.1"/>
    <property type="molecule type" value="Genomic_DNA"/>
</dbReference>
<sequence length="474" mass="50768">MPTFFDSTADAAEASEALRGLAHASWGFDQPAEMYGVIGDLSSGMRSLRQVLDQIADVHERKAAHAFNDAGNHEAGVRDALAAAEELRQAANLVDRAYDRLAEGFVAAGRIAWHPEPAVEEAAPSRWVNVVFLQGEEADRPLRILGELGHVDAVDYLAQWDYGDETTQAALENGYVYDEPGEGTNDRVALSGDYALVVNPHVGYVSLLRRYTEPEAESQDAEQVEPEPVQGWAGAAGVVLVTGCPGTRRPADGEAGWVVVRAGQDHGGQAGAGAGTVTEDRERLHTAVLVTPSKERRKLRKQRRKAQARLHAEQRRTVLAVAKAKAEEEQAERRATVYLPKAGEPGAARLRTPGRFHLTRHQDTSATLAGAYPFVAEGGLGADGVFVARTSTRVGASSTTRGCSTHAASLPRPTWCWPGSSVPASHRLRSRSTRGRCRSGGACTCPETRRVNTPRSLMPSADALSCSGTASTLV</sequence>
<dbReference type="STRING" id="1123357.SAMN02745244_01659"/>
<dbReference type="RefSeq" id="WP_425443338.1">
    <property type="nucleotide sequence ID" value="NZ_FQZG01000025.1"/>
</dbReference>
<dbReference type="AlphaFoldDB" id="A0A1M6GAQ2"/>
<dbReference type="Proteomes" id="UP000184512">
    <property type="component" value="Unassembled WGS sequence"/>
</dbReference>
<accession>A0A1M6GAQ2</accession>
<evidence type="ECO:0000313" key="2">
    <source>
        <dbReference type="Proteomes" id="UP000184512"/>
    </source>
</evidence>
<proteinExistence type="predicted"/>
<reference evidence="1 2" key="1">
    <citation type="submission" date="2016-11" db="EMBL/GenBank/DDBJ databases">
        <authorList>
            <person name="Jaros S."/>
            <person name="Januszkiewicz K."/>
            <person name="Wedrychowicz H."/>
        </authorList>
    </citation>
    <scope>NUCLEOTIDE SEQUENCE [LARGE SCALE GENOMIC DNA]</scope>
    <source>
        <strain evidence="1 2">DSM 12906</strain>
    </source>
</reference>
<evidence type="ECO:0000313" key="1">
    <source>
        <dbReference type="EMBL" id="SHJ07004.1"/>
    </source>
</evidence>
<name>A0A1M6GAQ2_9ACTN</name>
<organism evidence="1 2">
    <name type="scientific">Tessaracoccus bendigoensis DSM 12906</name>
    <dbReference type="NCBI Taxonomy" id="1123357"/>
    <lineage>
        <taxon>Bacteria</taxon>
        <taxon>Bacillati</taxon>
        <taxon>Actinomycetota</taxon>
        <taxon>Actinomycetes</taxon>
        <taxon>Propionibacteriales</taxon>
        <taxon>Propionibacteriaceae</taxon>
        <taxon>Tessaracoccus</taxon>
    </lineage>
</organism>
<protein>
    <submittedName>
        <fullName evidence="1">Uncharacterized protein</fullName>
    </submittedName>
</protein>
<keyword evidence="2" id="KW-1185">Reference proteome</keyword>